<feature type="domain" description="ABC transmembrane type-1" evidence="11">
    <location>
        <begin position="424"/>
        <end position="600"/>
    </location>
</feature>
<name>A0A0L0SGP4_ALLM3</name>
<dbReference type="Pfam" id="PF00664">
    <property type="entry name" value="ABC_membrane"/>
    <property type="match status" value="1"/>
</dbReference>
<keyword evidence="6" id="KW-0067">ATP-binding</keyword>
<dbReference type="PROSITE" id="PS50893">
    <property type="entry name" value="ABC_TRANSPORTER_2"/>
    <property type="match status" value="1"/>
</dbReference>
<dbReference type="CDD" id="cd03250">
    <property type="entry name" value="ABCC_MRP_domain1"/>
    <property type="match status" value="1"/>
</dbReference>
<evidence type="ECO:0000256" key="8">
    <source>
        <dbReference type="ARBA" id="ARBA00023136"/>
    </source>
</evidence>
<feature type="domain" description="ABC transmembrane type-1" evidence="11">
    <location>
        <begin position="1"/>
        <end position="78"/>
    </location>
</feature>
<dbReference type="InterPro" id="IPR027417">
    <property type="entry name" value="P-loop_NTPase"/>
</dbReference>
<dbReference type="SUPFAM" id="SSF52540">
    <property type="entry name" value="P-loop containing nucleoside triphosphate hydrolases"/>
    <property type="match status" value="2"/>
</dbReference>
<dbReference type="InterPro" id="IPR003593">
    <property type="entry name" value="AAA+_ATPase"/>
</dbReference>
<evidence type="ECO:0008006" key="14">
    <source>
        <dbReference type="Google" id="ProtNLM"/>
    </source>
</evidence>
<evidence type="ECO:0000256" key="3">
    <source>
        <dbReference type="ARBA" id="ARBA00022692"/>
    </source>
</evidence>
<dbReference type="OMA" id="WISAGQM"/>
<keyword evidence="2" id="KW-0813">Transport</keyword>
<evidence type="ECO:0000256" key="2">
    <source>
        <dbReference type="ARBA" id="ARBA00022448"/>
    </source>
</evidence>
<keyword evidence="13" id="KW-1185">Reference proteome</keyword>
<dbReference type="GO" id="GO:0140359">
    <property type="term" value="F:ABC-type transporter activity"/>
    <property type="evidence" value="ECO:0007669"/>
    <property type="project" value="InterPro"/>
</dbReference>
<comment type="subcellular location">
    <subcellularLocation>
        <location evidence="1">Vacuole membrane</location>
        <topology evidence="1">Multi-pass membrane protein</topology>
    </subcellularLocation>
</comment>
<feature type="transmembrane region" description="Helical" evidence="9">
    <location>
        <begin position="455"/>
        <end position="476"/>
    </location>
</feature>
<evidence type="ECO:0000256" key="6">
    <source>
        <dbReference type="ARBA" id="ARBA00022840"/>
    </source>
</evidence>
<evidence type="ECO:0000256" key="1">
    <source>
        <dbReference type="ARBA" id="ARBA00004128"/>
    </source>
</evidence>
<feature type="transmembrane region" description="Helical" evidence="9">
    <location>
        <begin position="20"/>
        <end position="42"/>
    </location>
</feature>
<dbReference type="InterPro" id="IPR003439">
    <property type="entry name" value="ABC_transporter-like_ATP-bd"/>
</dbReference>
<dbReference type="InterPro" id="IPR036640">
    <property type="entry name" value="ABC1_TM_sf"/>
</dbReference>
<feature type="transmembrane region" description="Helical" evidence="9">
    <location>
        <begin position="62"/>
        <end position="81"/>
    </location>
</feature>
<dbReference type="VEuPathDB" id="FungiDB:AMAG_18659"/>
<dbReference type="STRING" id="578462.A0A0L0SGP4"/>
<evidence type="ECO:0000256" key="5">
    <source>
        <dbReference type="ARBA" id="ARBA00022741"/>
    </source>
</evidence>
<keyword evidence="7 9" id="KW-1133">Transmembrane helix</keyword>
<proteinExistence type="predicted"/>
<keyword evidence="5" id="KW-0547">Nucleotide-binding</keyword>
<evidence type="ECO:0000313" key="12">
    <source>
        <dbReference type="EMBL" id="KNE61622.1"/>
    </source>
</evidence>
<evidence type="ECO:0000256" key="4">
    <source>
        <dbReference type="ARBA" id="ARBA00022737"/>
    </source>
</evidence>
<gene>
    <name evidence="12" type="ORF">AMAG_18659</name>
</gene>
<dbReference type="Gene3D" id="3.40.50.300">
    <property type="entry name" value="P-loop containing nucleotide triphosphate hydrolases"/>
    <property type="match status" value="2"/>
</dbReference>
<keyword evidence="4" id="KW-0677">Repeat</keyword>
<evidence type="ECO:0000256" key="9">
    <source>
        <dbReference type="SAM" id="Phobius"/>
    </source>
</evidence>
<accession>A0A0L0SGP4</accession>
<feature type="transmembrane region" description="Helical" evidence="9">
    <location>
        <begin position="417"/>
        <end position="435"/>
    </location>
</feature>
<feature type="domain" description="ABC transporter" evidence="10">
    <location>
        <begin position="111"/>
        <end position="326"/>
    </location>
</feature>
<dbReference type="PROSITE" id="PS50929">
    <property type="entry name" value="ABC_TM1F"/>
    <property type="match status" value="2"/>
</dbReference>
<dbReference type="SMART" id="SM00382">
    <property type="entry name" value="AAA"/>
    <property type="match status" value="1"/>
</dbReference>
<protein>
    <recommendedName>
        <fullName evidence="14">ABC transporter domain-containing protein</fullName>
    </recommendedName>
</protein>
<dbReference type="Proteomes" id="UP000054350">
    <property type="component" value="Unassembled WGS sequence"/>
</dbReference>
<dbReference type="InterPro" id="IPR011527">
    <property type="entry name" value="ABC1_TM_dom"/>
</dbReference>
<dbReference type="GO" id="GO:0016887">
    <property type="term" value="F:ATP hydrolysis activity"/>
    <property type="evidence" value="ECO:0007669"/>
    <property type="project" value="InterPro"/>
</dbReference>
<dbReference type="InterPro" id="IPR050173">
    <property type="entry name" value="ABC_transporter_C-like"/>
</dbReference>
<dbReference type="GO" id="GO:0016020">
    <property type="term" value="C:membrane"/>
    <property type="evidence" value="ECO:0007669"/>
    <property type="project" value="UniProtKB-SubCell"/>
</dbReference>
<reference evidence="12 13" key="2">
    <citation type="submission" date="2009-11" db="EMBL/GenBank/DDBJ databases">
        <title>The Genome Sequence of Allomyces macrogynus strain ATCC 38327.</title>
        <authorList>
            <consortium name="The Broad Institute Genome Sequencing Platform"/>
            <person name="Russ C."/>
            <person name="Cuomo C."/>
            <person name="Shea T."/>
            <person name="Young S.K."/>
            <person name="Zeng Q."/>
            <person name="Koehrsen M."/>
            <person name="Haas B."/>
            <person name="Borodovsky M."/>
            <person name="Guigo R."/>
            <person name="Alvarado L."/>
            <person name="Berlin A."/>
            <person name="Borenstein D."/>
            <person name="Chen Z."/>
            <person name="Engels R."/>
            <person name="Freedman E."/>
            <person name="Gellesch M."/>
            <person name="Goldberg J."/>
            <person name="Griggs A."/>
            <person name="Gujja S."/>
            <person name="Heiman D."/>
            <person name="Hepburn T."/>
            <person name="Howarth C."/>
            <person name="Jen D."/>
            <person name="Larson L."/>
            <person name="Lewis B."/>
            <person name="Mehta T."/>
            <person name="Park D."/>
            <person name="Pearson M."/>
            <person name="Roberts A."/>
            <person name="Saif S."/>
            <person name="Shenoy N."/>
            <person name="Sisk P."/>
            <person name="Stolte C."/>
            <person name="Sykes S."/>
            <person name="Walk T."/>
            <person name="White J."/>
            <person name="Yandava C."/>
            <person name="Burger G."/>
            <person name="Gray M.W."/>
            <person name="Holland P.W.H."/>
            <person name="King N."/>
            <person name="Lang F.B.F."/>
            <person name="Roger A.J."/>
            <person name="Ruiz-Trillo I."/>
            <person name="Lander E."/>
            <person name="Nusbaum C."/>
        </authorList>
    </citation>
    <scope>NUCLEOTIDE SEQUENCE [LARGE SCALE GENOMIC DNA]</scope>
    <source>
        <strain evidence="12 13">ATCC 38327</strain>
    </source>
</reference>
<evidence type="ECO:0000313" key="13">
    <source>
        <dbReference type="Proteomes" id="UP000054350"/>
    </source>
</evidence>
<organism evidence="12 13">
    <name type="scientific">Allomyces macrogynus (strain ATCC 38327)</name>
    <name type="common">Allomyces javanicus var. macrogynus</name>
    <dbReference type="NCBI Taxonomy" id="578462"/>
    <lineage>
        <taxon>Eukaryota</taxon>
        <taxon>Fungi</taxon>
        <taxon>Fungi incertae sedis</taxon>
        <taxon>Blastocladiomycota</taxon>
        <taxon>Blastocladiomycetes</taxon>
        <taxon>Blastocladiales</taxon>
        <taxon>Blastocladiaceae</taxon>
        <taxon>Allomyces</taxon>
    </lineage>
</organism>
<reference evidence="12 13" key="1">
    <citation type="submission" date="2009-11" db="EMBL/GenBank/DDBJ databases">
        <title>Annotation of Allomyces macrogynus ATCC 38327.</title>
        <authorList>
            <consortium name="The Broad Institute Genome Sequencing Platform"/>
            <person name="Russ C."/>
            <person name="Cuomo C."/>
            <person name="Burger G."/>
            <person name="Gray M.W."/>
            <person name="Holland P.W.H."/>
            <person name="King N."/>
            <person name="Lang F.B.F."/>
            <person name="Roger A.J."/>
            <person name="Ruiz-Trillo I."/>
            <person name="Young S.K."/>
            <person name="Zeng Q."/>
            <person name="Gargeya S."/>
            <person name="Fitzgerald M."/>
            <person name="Haas B."/>
            <person name="Abouelleil A."/>
            <person name="Alvarado L."/>
            <person name="Arachchi H.M."/>
            <person name="Berlin A."/>
            <person name="Chapman S.B."/>
            <person name="Gearin G."/>
            <person name="Goldberg J."/>
            <person name="Griggs A."/>
            <person name="Gujja S."/>
            <person name="Hansen M."/>
            <person name="Heiman D."/>
            <person name="Howarth C."/>
            <person name="Larimer J."/>
            <person name="Lui A."/>
            <person name="MacDonald P.J.P."/>
            <person name="McCowen C."/>
            <person name="Montmayeur A."/>
            <person name="Murphy C."/>
            <person name="Neiman D."/>
            <person name="Pearson M."/>
            <person name="Priest M."/>
            <person name="Roberts A."/>
            <person name="Saif S."/>
            <person name="Shea T."/>
            <person name="Sisk P."/>
            <person name="Stolte C."/>
            <person name="Sykes S."/>
            <person name="Wortman J."/>
            <person name="Nusbaum C."/>
            <person name="Birren B."/>
        </authorList>
    </citation>
    <scope>NUCLEOTIDE SEQUENCE [LARGE SCALE GENOMIC DNA]</scope>
    <source>
        <strain evidence="12 13">ATCC 38327</strain>
    </source>
</reference>
<dbReference type="EMBL" id="GG745338">
    <property type="protein sequence ID" value="KNE61622.1"/>
    <property type="molecule type" value="Genomic_DNA"/>
</dbReference>
<evidence type="ECO:0000256" key="7">
    <source>
        <dbReference type="ARBA" id="ARBA00022989"/>
    </source>
</evidence>
<dbReference type="OrthoDB" id="6500128at2759"/>
<evidence type="ECO:0000259" key="10">
    <source>
        <dbReference type="PROSITE" id="PS50893"/>
    </source>
</evidence>
<dbReference type="Pfam" id="PF00005">
    <property type="entry name" value="ABC_tran"/>
    <property type="match status" value="1"/>
</dbReference>
<dbReference type="eggNOG" id="KOG0054">
    <property type="taxonomic scope" value="Eukaryota"/>
</dbReference>
<dbReference type="AlphaFoldDB" id="A0A0L0SGP4"/>
<dbReference type="PANTHER" id="PTHR24223">
    <property type="entry name" value="ATP-BINDING CASSETTE SUB-FAMILY C"/>
    <property type="match status" value="1"/>
</dbReference>
<keyword evidence="8 9" id="KW-0472">Membrane</keyword>
<evidence type="ECO:0000259" key="11">
    <source>
        <dbReference type="PROSITE" id="PS50929"/>
    </source>
</evidence>
<dbReference type="SUPFAM" id="SSF90123">
    <property type="entry name" value="ABC transporter transmembrane region"/>
    <property type="match status" value="1"/>
</dbReference>
<sequence>MDVREKELHFVGRLASWRAAINGVAQVIPALAAILVFAVYYATGNEPTASVVFSSLALFNQLHIPLMFLPISLAFVVDILVASNRIAAQLYAEEFSSQPDFIDDASAPSAIEIKHADFEWNVGQKQIHGADLAIPRGKLVAVCGAVGSGKSSLHRGRDASHERFRHDYRLHGQLPAAANATLRDNVLFGLPYNDERYQRAIKLASLERDLRPLDDGDQTEIGEKGINLSGGQTARVNLARAIYFDPDIVLLDDPLSAVDAHVGGYLFNETIAGALCDKTIVLVTHALHFVPKANYVVNLKDGRIAEQGTFRKLVEADGDFAQQMKSFGGLDHHPDSDAESAQGSSSGSDYAADLTVAIATESATPAVIAKAKEASVPARLKADAAGKAAPHKLMQAEERMAGAVDWYVYMAYFRATGGMLGVMIILAVLILSQVFRVGNDLWLAPWTGRTFEMSQGAYLGIYFMWGVLRAISYVINGMQVAYAGVRAGRTLHHAALLKIMRSPMVFFETKPLRRIIKRISLDQDAMDNTLPDSGRMFLGLGTLAMTLSMFVVMIVSTPPFAGPLVPLLVLYWFGQKLYRASSRAFKLYMQTCAQRISASLIGLSLSYALQITGVLDWCVRQAAEVEIPMNSVERLDYYAEHLESEAPPWPAHGEIELKNVTMAYSADLDPVLKNVSLKIPAGFKVGIVGYEFDAL</sequence>
<dbReference type="GO" id="GO:0005524">
    <property type="term" value="F:ATP binding"/>
    <property type="evidence" value="ECO:0007669"/>
    <property type="project" value="UniProtKB-KW"/>
</dbReference>
<dbReference type="PANTHER" id="PTHR24223:SF443">
    <property type="entry name" value="MULTIDRUG-RESISTANCE LIKE PROTEIN 1, ISOFORM I"/>
    <property type="match status" value="1"/>
</dbReference>
<dbReference type="Gene3D" id="1.20.1560.10">
    <property type="entry name" value="ABC transporter type 1, transmembrane domain"/>
    <property type="match status" value="2"/>
</dbReference>
<feature type="transmembrane region" description="Helical" evidence="9">
    <location>
        <begin position="536"/>
        <end position="554"/>
    </location>
</feature>
<keyword evidence="3 9" id="KW-0812">Transmembrane</keyword>